<sequence>MCVYVCVHTRARVVVDFQFCSVLISEAWREDCSPPRCEKIEVRIDGLLMSSPIDRTGTAVPALPLTLENPHVGSAESCVAQRVAHRVHSTVNVTKVINKVPQHLRYVPRAGGDGLEEYQDVVRGPRDNERQQDGRQRFRGLPIGLLLLDLLLLLVRLLVQYSLASRQSLWYVLRVQRYPDVRHLRWPPHRHRRWARHGSAAETEELAGTTAATANTTVILAVFYHRMQLDRHGLVMYHPYARPLGEFPAVTRQFD</sequence>
<protein>
    <submittedName>
        <fullName evidence="2">Uncharacterized protein</fullName>
    </submittedName>
</protein>
<evidence type="ECO:0000313" key="3">
    <source>
        <dbReference type="Proteomes" id="UP000078541"/>
    </source>
</evidence>
<evidence type="ECO:0000313" key="2">
    <source>
        <dbReference type="EMBL" id="KYN37756.1"/>
    </source>
</evidence>
<keyword evidence="1" id="KW-0472">Membrane</keyword>
<reference evidence="2 3" key="1">
    <citation type="submission" date="2016-03" db="EMBL/GenBank/DDBJ databases">
        <title>Trachymyrmex septentrionalis WGS genome.</title>
        <authorList>
            <person name="Nygaard S."/>
            <person name="Hu H."/>
            <person name="Boomsma J."/>
            <person name="Zhang G."/>
        </authorList>
    </citation>
    <scope>NUCLEOTIDE SEQUENCE [LARGE SCALE GENOMIC DNA]</scope>
    <source>
        <strain evidence="2">Tsep2-gDNA-1</strain>
        <tissue evidence="2">Whole body</tissue>
    </source>
</reference>
<proteinExistence type="predicted"/>
<keyword evidence="1" id="KW-0812">Transmembrane</keyword>
<dbReference type="Proteomes" id="UP000078541">
    <property type="component" value="Unassembled WGS sequence"/>
</dbReference>
<accession>A0A195FBK1</accession>
<dbReference type="AlphaFoldDB" id="A0A195FBK1"/>
<keyword evidence="1" id="KW-1133">Transmembrane helix</keyword>
<name>A0A195FBK1_9HYME</name>
<feature type="transmembrane region" description="Helical" evidence="1">
    <location>
        <begin position="140"/>
        <end position="159"/>
    </location>
</feature>
<organism evidence="2 3">
    <name type="scientific">Trachymyrmex septentrionalis</name>
    <dbReference type="NCBI Taxonomy" id="34720"/>
    <lineage>
        <taxon>Eukaryota</taxon>
        <taxon>Metazoa</taxon>
        <taxon>Ecdysozoa</taxon>
        <taxon>Arthropoda</taxon>
        <taxon>Hexapoda</taxon>
        <taxon>Insecta</taxon>
        <taxon>Pterygota</taxon>
        <taxon>Neoptera</taxon>
        <taxon>Endopterygota</taxon>
        <taxon>Hymenoptera</taxon>
        <taxon>Apocrita</taxon>
        <taxon>Aculeata</taxon>
        <taxon>Formicoidea</taxon>
        <taxon>Formicidae</taxon>
        <taxon>Myrmicinae</taxon>
        <taxon>Trachymyrmex</taxon>
    </lineage>
</organism>
<keyword evidence="3" id="KW-1185">Reference proteome</keyword>
<evidence type="ECO:0000256" key="1">
    <source>
        <dbReference type="SAM" id="Phobius"/>
    </source>
</evidence>
<dbReference type="EMBL" id="KQ981693">
    <property type="protein sequence ID" value="KYN37756.1"/>
    <property type="molecule type" value="Genomic_DNA"/>
</dbReference>
<gene>
    <name evidence="2" type="ORF">ALC56_07955</name>
</gene>